<name>A0A1F7TLC1_9BACT</name>
<dbReference type="Gene3D" id="3.30.420.40">
    <property type="match status" value="1"/>
</dbReference>
<dbReference type="InterPro" id="IPR000905">
    <property type="entry name" value="Gcp-like_dom"/>
</dbReference>
<evidence type="ECO:0000313" key="3">
    <source>
        <dbReference type="Proteomes" id="UP000177885"/>
    </source>
</evidence>
<dbReference type="Pfam" id="PF00814">
    <property type="entry name" value="TsaD"/>
    <property type="match status" value="1"/>
</dbReference>
<evidence type="ECO:0000259" key="1">
    <source>
        <dbReference type="Pfam" id="PF00814"/>
    </source>
</evidence>
<comment type="caution">
    <text evidence="2">The sequence shown here is derived from an EMBL/GenBank/DDBJ whole genome shotgun (WGS) entry which is preliminary data.</text>
</comment>
<gene>
    <name evidence="2" type="ORF">A2856_03330</name>
</gene>
<evidence type="ECO:0000313" key="2">
    <source>
        <dbReference type="EMBL" id="OGL66771.1"/>
    </source>
</evidence>
<organism evidence="2 3">
    <name type="scientific">Candidatus Uhrbacteria bacterium RIFCSPHIGHO2_01_FULL_63_20</name>
    <dbReference type="NCBI Taxonomy" id="1802385"/>
    <lineage>
        <taxon>Bacteria</taxon>
        <taxon>Candidatus Uhriibacteriota</taxon>
    </lineage>
</organism>
<accession>A0A1F7TLC1</accession>
<dbReference type="AlphaFoldDB" id="A0A1F7TLC1"/>
<dbReference type="Proteomes" id="UP000177885">
    <property type="component" value="Unassembled WGS sequence"/>
</dbReference>
<sequence>MKALAILAQDINRLTVGWVEDGGLVRETEFASGPESCLSSIDRFLKEQGRSIDEAEAVLVVNGPGAFTAIRASTTLANAIAFARSIPVHTAENPTRLPLRELVAAGAFRPGNGYAVPVYDRPPHITLPKRV</sequence>
<dbReference type="SUPFAM" id="SSF53067">
    <property type="entry name" value="Actin-like ATPase domain"/>
    <property type="match status" value="1"/>
</dbReference>
<protein>
    <recommendedName>
        <fullName evidence="1">Gcp-like domain-containing protein</fullName>
    </recommendedName>
</protein>
<feature type="domain" description="Gcp-like" evidence="1">
    <location>
        <begin position="35"/>
        <end position="89"/>
    </location>
</feature>
<proteinExistence type="predicted"/>
<dbReference type="EMBL" id="MGDT01000006">
    <property type="protein sequence ID" value="OGL66771.1"/>
    <property type="molecule type" value="Genomic_DNA"/>
</dbReference>
<reference evidence="2 3" key="1">
    <citation type="journal article" date="2016" name="Nat. Commun.">
        <title>Thousands of microbial genomes shed light on interconnected biogeochemical processes in an aquifer system.</title>
        <authorList>
            <person name="Anantharaman K."/>
            <person name="Brown C.T."/>
            <person name="Hug L.A."/>
            <person name="Sharon I."/>
            <person name="Castelle C.J."/>
            <person name="Probst A.J."/>
            <person name="Thomas B.C."/>
            <person name="Singh A."/>
            <person name="Wilkins M.J."/>
            <person name="Karaoz U."/>
            <person name="Brodie E.L."/>
            <person name="Williams K.H."/>
            <person name="Hubbard S.S."/>
            <person name="Banfield J.F."/>
        </authorList>
    </citation>
    <scope>NUCLEOTIDE SEQUENCE [LARGE SCALE GENOMIC DNA]</scope>
</reference>
<dbReference type="InterPro" id="IPR043129">
    <property type="entry name" value="ATPase_NBD"/>
</dbReference>
<dbReference type="STRING" id="1802385.A2856_03330"/>